<name>A0ABQ5KQV3_9EUKA</name>
<protein>
    <submittedName>
        <fullName evidence="4">Proteasome activator PA28 like protein</fullName>
    </submittedName>
</protein>
<dbReference type="Gene3D" id="1.20.120.180">
    <property type="entry name" value="Proteasome activator pa28, C-terminal domain"/>
    <property type="match status" value="1"/>
</dbReference>
<dbReference type="PANTHER" id="PTHR10660:SF2">
    <property type="entry name" value="LD45860P"/>
    <property type="match status" value="1"/>
</dbReference>
<dbReference type="InterPro" id="IPR036997">
    <property type="entry name" value="PA28_C_sf"/>
</dbReference>
<dbReference type="InterPro" id="IPR036252">
    <property type="entry name" value="Proteasome_activ_sf"/>
</dbReference>
<evidence type="ECO:0000313" key="5">
    <source>
        <dbReference type="Proteomes" id="UP001057375"/>
    </source>
</evidence>
<organism evidence="4 5">
    <name type="scientific">Aduncisulcus paluster</name>
    <dbReference type="NCBI Taxonomy" id="2918883"/>
    <lineage>
        <taxon>Eukaryota</taxon>
        <taxon>Metamonada</taxon>
        <taxon>Carpediemonas-like organisms</taxon>
        <taxon>Aduncisulcus</taxon>
    </lineage>
</organism>
<dbReference type="Pfam" id="PF02252">
    <property type="entry name" value="PA28_C"/>
    <property type="match status" value="1"/>
</dbReference>
<dbReference type="InterPro" id="IPR003186">
    <property type="entry name" value="PA28_C"/>
</dbReference>
<dbReference type="PANTHER" id="PTHR10660">
    <property type="entry name" value="PROTEASOME REGULATOR PA28"/>
    <property type="match status" value="1"/>
</dbReference>
<comment type="similarity">
    <text evidence="1">Belongs to the PA28 family.</text>
</comment>
<keyword evidence="5" id="KW-1185">Reference proteome</keyword>
<dbReference type="SUPFAM" id="SSF47216">
    <property type="entry name" value="Proteasome activator"/>
    <property type="match status" value="1"/>
</dbReference>
<evidence type="ECO:0000256" key="2">
    <source>
        <dbReference type="ARBA" id="ARBA00022942"/>
    </source>
</evidence>
<proteinExistence type="inferred from homology"/>
<evidence type="ECO:0000256" key="1">
    <source>
        <dbReference type="ARBA" id="ARBA00005883"/>
    </source>
</evidence>
<dbReference type="InterPro" id="IPR009077">
    <property type="entry name" value="Proteasome_activ_PA28"/>
</dbReference>
<dbReference type="Proteomes" id="UP001057375">
    <property type="component" value="Unassembled WGS sequence"/>
</dbReference>
<accession>A0ABQ5KQV3</accession>
<keyword evidence="2 4" id="KW-0647">Proteasome</keyword>
<evidence type="ECO:0000313" key="4">
    <source>
        <dbReference type="EMBL" id="GKT34863.1"/>
    </source>
</evidence>
<dbReference type="GO" id="GO:0000502">
    <property type="term" value="C:proteasome complex"/>
    <property type="evidence" value="ECO:0007669"/>
    <property type="project" value="UniProtKB-KW"/>
</dbReference>
<dbReference type="EMBL" id="BQXS01010878">
    <property type="protein sequence ID" value="GKT34863.1"/>
    <property type="molecule type" value="Genomic_DNA"/>
</dbReference>
<gene>
    <name evidence="4" type="ORF">ADUPG1_008137</name>
</gene>
<comment type="caution">
    <text evidence="4">The sequence shown here is derived from an EMBL/GenBank/DDBJ whole genome shotgun (WGS) entry which is preliminary data.</text>
</comment>
<feature type="domain" description="Proteasome activator PA28 C-terminal" evidence="3">
    <location>
        <begin position="164"/>
        <end position="291"/>
    </location>
</feature>
<reference evidence="4" key="1">
    <citation type="submission" date="2022-03" db="EMBL/GenBank/DDBJ databases">
        <title>Draft genome sequence of Aduncisulcus paluster, a free-living microaerophilic Fornicata.</title>
        <authorList>
            <person name="Yuyama I."/>
            <person name="Kume K."/>
            <person name="Tamura T."/>
            <person name="Inagaki Y."/>
            <person name="Hashimoto T."/>
        </authorList>
    </citation>
    <scope>NUCLEOTIDE SEQUENCE</scope>
    <source>
        <strain evidence="4">NY0171</strain>
    </source>
</reference>
<sequence length="306" mass="35072">MDKKKLFKQAKDLRKKVKVLHDEIYRKAFHSISFGLPDAILRLEKILKSHPLLQEGYSARYAVELKRTVMAGWIDEKELLMQIDAAPLETPVLLPTKKRSSIKGAISADILRVAVLPPKSFDSTEVEGPFKATKEDISLASLPMSARDAMEMWRVTILKDVTRPVVELYAMMKDEIVKIAEMLNSMKMMFQLRMPKIEGGQNFGLSVQTGFLSELGRVEDAILTLKEESMKYHLERGKLLTKLEKMPTVRDLYLAMIMKDEKELSEFRSSVSDIKSLLLIIYDQLRKNEDVLLKVHKQDQVQGMVM</sequence>
<evidence type="ECO:0000259" key="3">
    <source>
        <dbReference type="Pfam" id="PF02252"/>
    </source>
</evidence>